<name>A0A0A9ESH3_ARUDO</name>
<sequence length="102" mass="10437">MTTMLARQSAYATTSAWLRSKTTMTSGTNTMNTRGKHRLASDAGAPLPPAPAPGVSSSGVRTGGASGSSSSGGDWRCGGGWPSPPSAPARPATAWRYQRAKQ</sequence>
<reference evidence="2" key="2">
    <citation type="journal article" date="2015" name="Data Brief">
        <title>Shoot transcriptome of the giant reed, Arundo donax.</title>
        <authorList>
            <person name="Barrero R.A."/>
            <person name="Guerrero F.D."/>
            <person name="Moolhuijzen P."/>
            <person name="Goolsby J.A."/>
            <person name="Tidwell J."/>
            <person name="Bellgard S.E."/>
            <person name="Bellgard M.I."/>
        </authorList>
    </citation>
    <scope>NUCLEOTIDE SEQUENCE</scope>
    <source>
        <tissue evidence="2">Shoot tissue taken approximately 20 cm above the soil surface</tissue>
    </source>
</reference>
<reference evidence="2" key="1">
    <citation type="submission" date="2014-09" db="EMBL/GenBank/DDBJ databases">
        <authorList>
            <person name="Magalhaes I.L.F."/>
            <person name="Oliveira U."/>
            <person name="Santos F.R."/>
            <person name="Vidigal T.H.D.A."/>
            <person name="Brescovit A.D."/>
            <person name="Santos A.J."/>
        </authorList>
    </citation>
    <scope>NUCLEOTIDE SEQUENCE</scope>
    <source>
        <tissue evidence="2">Shoot tissue taken approximately 20 cm above the soil surface</tissue>
    </source>
</reference>
<accession>A0A0A9ESH3</accession>
<feature type="compositionally biased region" description="Polar residues" evidence="1">
    <location>
        <begin position="1"/>
        <end position="17"/>
    </location>
</feature>
<feature type="compositionally biased region" description="Low complexity" evidence="1">
    <location>
        <begin position="19"/>
        <end position="33"/>
    </location>
</feature>
<evidence type="ECO:0000256" key="1">
    <source>
        <dbReference type="SAM" id="MobiDB-lite"/>
    </source>
</evidence>
<protein>
    <submittedName>
        <fullName evidence="2">Uncharacterized protein</fullName>
    </submittedName>
</protein>
<evidence type="ECO:0000313" key="2">
    <source>
        <dbReference type="EMBL" id="JAE03655.1"/>
    </source>
</evidence>
<organism evidence="2">
    <name type="scientific">Arundo donax</name>
    <name type="common">Giant reed</name>
    <name type="synonym">Donax arundinaceus</name>
    <dbReference type="NCBI Taxonomy" id="35708"/>
    <lineage>
        <taxon>Eukaryota</taxon>
        <taxon>Viridiplantae</taxon>
        <taxon>Streptophyta</taxon>
        <taxon>Embryophyta</taxon>
        <taxon>Tracheophyta</taxon>
        <taxon>Spermatophyta</taxon>
        <taxon>Magnoliopsida</taxon>
        <taxon>Liliopsida</taxon>
        <taxon>Poales</taxon>
        <taxon>Poaceae</taxon>
        <taxon>PACMAD clade</taxon>
        <taxon>Arundinoideae</taxon>
        <taxon>Arundineae</taxon>
        <taxon>Arundo</taxon>
    </lineage>
</organism>
<dbReference type="AlphaFoldDB" id="A0A0A9ESH3"/>
<feature type="region of interest" description="Disordered" evidence="1">
    <location>
        <begin position="1"/>
        <end position="102"/>
    </location>
</feature>
<dbReference type="EMBL" id="GBRH01194241">
    <property type="protein sequence ID" value="JAE03655.1"/>
    <property type="molecule type" value="Transcribed_RNA"/>
</dbReference>
<proteinExistence type="predicted"/>